<dbReference type="Pfam" id="PF05368">
    <property type="entry name" value="NmrA"/>
    <property type="match status" value="1"/>
</dbReference>
<sequence>MTKIIAITGGTGAQGGAVARAMLKAGWKVRVVARNSGSDKAKELTSQGAEVVEANLDDEDSLVKAFKGAHAIFGVTNFWEHLFTGKTQAESGTLEAEQSMKLARAASKTSTLEHYIWSTLPNAKNSSNGKAPVPHFDYKADVDDRIRAELPDLAKKTTYLWLGFYPTNLAFFPMVKPIEYPGAYGKWVQMLPTPADALIPVSGDMNVTPGVWVRQILANPELSKGKYTMVAPEVLSFAEMLKIWSEVTGRPAVYVECSFEAYEELWGIGGKEIGVQFKYGEVVSDWTKTTSEGFVSMKELGITEEEAPGMKKALEGLKAFL</sequence>
<dbReference type="Gene3D" id="3.90.25.10">
    <property type="entry name" value="UDP-galactose 4-epimerase, domain 1"/>
    <property type="match status" value="1"/>
</dbReference>
<dbReference type="PANTHER" id="PTHR42748:SF28">
    <property type="entry name" value="NMRA-LIKE DOMAIN-CONTAINING PROTEIN"/>
    <property type="match status" value="1"/>
</dbReference>
<dbReference type="Proteomes" id="UP000193144">
    <property type="component" value="Unassembled WGS sequence"/>
</dbReference>
<accession>A0A1Y1Z3L3</accession>
<evidence type="ECO:0000256" key="2">
    <source>
        <dbReference type="ARBA" id="ARBA00022857"/>
    </source>
</evidence>
<dbReference type="PANTHER" id="PTHR42748">
    <property type="entry name" value="NITROGEN METABOLITE REPRESSION PROTEIN NMRA FAMILY MEMBER"/>
    <property type="match status" value="1"/>
</dbReference>
<dbReference type="SUPFAM" id="SSF51735">
    <property type="entry name" value="NAD(P)-binding Rossmann-fold domains"/>
    <property type="match status" value="1"/>
</dbReference>
<dbReference type="InterPro" id="IPR008030">
    <property type="entry name" value="NmrA-like"/>
</dbReference>
<proteinExistence type="inferred from homology"/>
<name>A0A1Y1Z3L3_9PLEO</name>
<evidence type="ECO:0000259" key="3">
    <source>
        <dbReference type="Pfam" id="PF05368"/>
    </source>
</evidence>
<organism evidence="4 5">
    <name type="scientific">Clohesyomyces aquaticus</name>
    <dbReference type="NCBI Taxonomy" id="1231657"/>
    <lineage>
        <taxon>Eukaryota</taxon>
        <taxon>Fungi</taxon>
        <taxon>Dikarya</taxon>
        <taxon>Ascomycota</taxon>
        <taxon>Pezizomycotina</taxon>
        <taxon>Dothideomycetes</taxon>
        <taxon>Pleosporomycetidae</taxon>
        <taxon>Pleosporales</taxon>
        <taxon>Lindgomycetaceae</taxon>
        <taxon>Clohesyomyces</taxon>
    </lineage>
</organism>
<dbReference type="OrthoDB" id="300709at2759"/>
<reference evidence="4 5" key="1">
    <citation type="submission" date="2016-07" db="EMBL/GenBank/DDBJ databases">
        <title>Pervasive Adenine N6-methylation of Active Genes in Fungi.</title>
        <authorList>
            <consortium name="DOE Joint Genome Institute"/>
            <person name="Mondo S.J."/>
            <person name="Dannebaum R.O."/>
            <person name="Kuo R.C."/>
            <person name="Labutti K."/>
            <person name="Haridas S."/>
            <person name="Kuo A."/>
            <person name="Salamov A."/>
            <person name="Ahrendt S.R."/>
            <person name="Lipzen A."/>
            <person name="Sullivan W."/>
            <person name="Andreopoulos W.B."/>
            <person name="Clum A."/>
            <person name="Lindquist E."/>
            <person name="Daum C."/>
            <person name="Ramamoorthy G.K."/>
            <person name="Gryganskyi A."/>
            <person name="Culley D."/>
            <person name="Magnuson J.K."/>
            <person name="James T.Y."/>
            <person name="O'Malley M.A."/>
            <person name="Stajich J.E."/>
            <person name="Spatafora J.W."/>
            <person name="Visel A."/>
            <person name="Grigoriev I.V."/>
        </authorList>
    </citation>
    <scope>NUCLEOTIDE SEQUENCE [LARGE SCALE GENOMIC DNA]</scope>
    <source>
        <strain evidence="4 5">CBS 115471</strain>
    </source>
</reference>
<dbReference type="GO" id="GO:0005634">
    <property type="term" value="C:nucleus"/>
    <property type="evidence" value="ECO:0007669"/>
    <property type="project" value="TreeGrafter"/>
</dbReference>
<dbReference type="InterPro" id="IPR036291">
    <property type="entry name" value="NAD(P)-bd_dom_sf"/>
</dbReference>
<evidence type="ECO:0000313" key="5">
    <source>
        <dbReference type="Proteomes" id="UP000193144"/>
    </source>
</evidence>
<comment type="similarity">
    <text evidence="1">Belongs to the NmrA-type oxidoreductase family.</text>
</comment>
<evidence type="ECO:0000256" key="1">
    <source>
        <dbReference type="ARBA" id="ARBA00006328"/>
    </source>
</evidence>
<dbReference type="EMBL" id="MCFA01000131">
    <property type="protein sequence ID" value="ORY04863.1"/>
    <property type="molecule type" value="Genomic_DNA"/>
</dbReference>
<comment type="caution">
    <text evidence="4">The sequence shown here is derived from an EMBL/GenBank/DDBJ whole genome shotgun (WGS) entry which is preliminary data.</text>
</comment>
<dbReference type="STRING" id="1231657.A0A1Y1Z3L3"/>
<dbReference type="InterPro" id="IPR051164">
    <property type="entry name" value="NmrA-like_oxidored"/>
</dbReference>
<keyword evidence="2" id="KW-0521">NADP</keyword>
<keyword evidence="5" id="KW-1185">Reference proteome</keyword>
<feature type="domain" description="NmrA-like" evidence="3">
    <location>
        <begin position="1"/>
        <end position="268"/>
    </location>
</feature>
<dbReference type="Gene3D" id="3.40.50.720">
    <property type="entry name" value="NAD(P)-binding Rossmann-like Domain"/>
    <property type="match status" value="1"/>
</dbReference>
<gene>
    <name evidence="4" type="ORF">BCR34DRAFT_591066</name>
</gene>
<evidence type="ECO:0000313" key="4">
    <source>
        <dbReference type="EMBL" id="ORY04863.1"/>
    </source>
</evidence>
<dbReference type="AlphaFoldDB" id="A0A1Y1Z3L3"/>
<protein>
    <recommendedName>
        <fullName evidence="3">NmrA-like domain-containing protein</fullName>
    </recommendedName>
</protein>